<proteinExistence type="inferred from homology"/>
<organism evidence="6 7">
    <name type="scientific">Achromobacter insuavis AXX-A</name>
    <dbReference type="NCBI Taxonomy" id="1003200"/>
    <lineage>
        <taxon>Bacteria</taxon>
        <taxon>Pseudomonadati</taxon>
        <taxon>Pseudomonadota</taxon>
        <taxon>Betaproteobacteria</taxon>
        <taxon>Burkholderiales</taxon>
        <taxon>Alcaligenaceae</taxon>
        <taxon>Achromobacter</taxon>
    </lineage>
</organism>
<reference evidence="6 7" key="1">
    <citation type="submission" date="2011-06" db="EMBL/GenBank/DDBJ databases">
        <authorList>
            <person name="Bador J."/>
            <person name="Amoureux L."/>
            <person name="Neuwirth C."/>
        </authorList>
    </citation>
    <scope>NUCLEOTIDE SEQUENCE [LARGE SCALE GENOMIC DNA]</scope>
    <source>
        <strain evidence="6 7">AXX-A</strain>
    </source>
</reference>
<dbReference type="PRINTS" id="PR00039">
    <property type="entry name" value="HTHLYSR"/>
</dbReference>
<evidence type="ECO:0000313" key="7">
    <source>
        <dbReference type="Proteomes" id="UP000004853"/>
    </source>
</evidence>
<evidence type="ECO:0000313" key="6">
    <source>
        <dbReference type="EMBL" id="EGP43559.1"/>
    </source>
</evidence>
<dbReference type="InterPro" id="IPR036390">
    <property type="entry name" value="WH_DNA-bd_sf"/>
</dbReference>
<comment type="caution">
    <text evidence="6">The sequence shown here is derived from an EMBL/GenBank/DDBJ whole genome shotgun (WGS) entry which is preliminary data.</text>
</comment>
<comment type="similarity">
    <text evidence="1">Belongs to the LysR transcriptional regulatory family.</text>
</comment>
<dbReference type="InterPro" id="IPR005119">
    <property type="entry name" value="LysR_subst-bd"/>
</dbReference>
<accession>F7T7Z7</accession>
<dbReference type="Gene3D" id="3.40.190.10">
    <property type="entry name" value="Periplasmic binding protein-like II"/>
    <property type="match status" value="2"/>
</dbReference>
<dbReference type="InterPro" id="IPR036388">
    <property type="entry name" value="WH-like_DNA-bd_sf"/>
</dbReference>
<dbReference type="GO" id="GO:0043565">
    <property type="term" value="F:sequence-specific DNA binding"/>
    <property type="evidence" value="ECO:0007669"/>
    <property type="project" value="TreeGrafter"/>
</dbReference>
<dbReference type="InterPro" id="IPR058163">
    <property type="entry name" value="LysR-type_TF_proteobact-type"/>
</dbReference>
<evidence type="ECO:0000256" key="1">
    <source>
        <dbReference type="ARBA" id="ARBA00009437"/>
    </source>
</evidence>
<dbReference type="SUPFAM" id="SSF53850">
    <property type="entry name" value="Periplasmic binding protein-like II"/>
    <property type="match status" value="1"/>
</dbReference>
<gene>
    <name evidence="6" type="ORF">AXXA_25455</name>
</gene>
<dbReference type="PANTHER" id="PTHR30537:SF74">
    <property type="entry name" value="HTH-TYPE TRANSCRIPTIONAL REGULATOR TRPI"/>
    <property type="match status" value="1"/>
</dbReference>
<keyword evidence="4" id="KW-0804">Transcription</keyword>
<dbReference type="GO" id="GO:0003700">
    <property type="term" value="F:DNA-binding transcription factor activity"/>
    <property type="evidence" value="ECO:0007669"/>
    <property type="project" value="InterPro"/>
</dbReference>
<evidence type="ECO:0000256" key="4">
    <source>
        <dbReference type="ARBA" id="ARBA00023163"/>
    </source>
</evidence>
<dbReference type="FunFam" id="1.10.10.10:FF:000001">
    <property type="entry name" value="LysR family transcriptional regulator"/>
    <property type="match status" value="1"/>
</dbReference>
<evidence type="ECO:0000256" key="2">
    <source>
        <dbReference type="ARBA" id="ARBA00023015"/>
    </source>
</evidence>
<dbReference type="InterPro" id="IPR000847">
    <property type="entry name" value="LysR_HTH_N"/>
</dbReference>
<dbReference type="HOGENOM" id="CLU_039613_37_0_4"/>
<dbReference type="PROSITE" id="PS50931">
    <property type="entry name" value="HTH_LYSR"/>
    <property type="match status" value="1"/>
</dbReference>
<dbReference type="EMBL" id="AFRQ01000116">
    <property type="protein sequence ID" value="EGP43559.1"/>
    <property type="molecule type" value="Genomic_DNA"/>
</dbReference>
<dbReference type="Proteomes" id="UP000004853">
    <property type="component" value="Unassembled WGS sequence"/>
</dbReference>
<sequence>MLRGFEAAARLGSFHKAADELHLTQSAISQQIRSLETYLEQPLFLRQGRSVTLTDAGADLLGTTQAMLLQLATGIRRLDQYRKPNQLIVNTSPAFARHWLVPRLHTFHARHPEVDLWLYTSDPAPDMATQTIDIALRDDIGPQADCDFRVLCEDRLLAACHPRLLAADPAQRTTLHGEREMDWSYWRMQGGADVGQRDSGLNFSDPGQLLDAASQGLGIGLVAALLAQRACAEGLLAPMTPQTVRGPTWRWLVHRDSRNALAAGFLRLAVRAPRGGLAALALSAAPGRSTPTSGAGTSGSAPCPGPAGGWYWCWCASAGCRAGNSRG</sequence>
<evidence type="ECO:0000259" key="5">
    <source>
        <dbReference type="PROSITE" id="PS50931"/>
    </source>
</evidence>
<feature type="domain" description="HTH lysR-type" evidence="5">
    <location>
        <begin position="1"/>
        <end position="54"/>
    </location>
</feature>
<dbReference type="PANTHER" id="PTHR30537">
    <property type="entry name" value="HTH-TYPE TRANSCRIPTIONAL REGULATOR"/>
    <property type="match status" value="1"/>
</dbReference>
<keyword evidence="3" id="KW-0238">DNA-binding</keyword>
<dbReference type="SUPFAM" id="SSF46785">
    <property type="entry name" value="Winged helix' DNA-binding domain"/>
    <property type="match status" value="1"/>
</dbReference>
<evidence type="ECO:0000256" key="3">
    <source>
        <dbReference type="ARBA" id="ARBA00023125"/>
    </source>
</evidence>
<dbReference type="AlphaFoldDB" id="F7T7Z7"/>
<dbReference type="Gene3D" id="1.10.10.10">
    <property type="entry name" value="Winged helix-like DNA-binding domain superfamily/Winged helix DNA-binding domain"/>
    <property type="match status" value="1"/>
</dbReference>
<dbReference type="eggNOG" id="COG0583">
    <property type="taxonomic scope" value="Bacteria"/>
</dbReference>
<dbReference type="GO" id="GO:0006351">
    <property type="term" value="P:DNA-templated transcription"/>
    <property type="evidence" value="ECO:0007669"/>
    <property type="project" value="TreeGrafter"/>
</dbReference>
<keyword evidence="2" id="KW-0805">Transcription regulation</keyword>
<name>F7T7Z7_9BURK</name>
<dbReference type="Pfam" id="PF03466">
    <property type="entry name" value="LysR_substrate"/>
    <property type="match status" value="1"/>
</dbReference>
<protein>
    <submittedName>
        <fullName evidence="6">LysR family regulatory helix-turn-helix protein 4</fullName>
    </submittedName>
</protein>
<dbReference type="Pfam" id="PF00126">
    <property type="entry name" value="HTH_1"/>
    <property type="match status" value="1"/>
</dbReference>